<evidence type="ECO:0000313" key="4">
    <source>
        <dbReference type="EMBL" id="PGG92212.1"/>
    </source>
</evidence>
<dbReference type="Pfam" id="PF02557">
    <property type="entry name" value="VanY"/>
    <property type="match status" value="1"/>
</dbReference>
<dbReference type="AlphaFoldDB" id="A0A2B7W6I4"/>
<dbReference type="GO" id="GO:0006508">
    <property type="term" value="P:proteolysis"/>
    <property type="evidence" value="ECO:0007669"/>
    <property type="project" value="InterPro"/>
</dbReference>
<evidence type="ECO:0000259" key="3">
    <source>
        <dbReference type="Pfam" id="PF02557"/>
    </source>
</evidence>
<dbReference type="RefSeq" id="WP_098088298.1">
    <property type="nucleotide sequence ID" value="NZ_NUCP01000101.1"/>
</dbReference>
<feature type="transmembrane region" description="Helical" evidence="2">
    <location>
        <begin position="6"/>
        <end position="25"/>
    </location>
</feature>
<dbReference type="InterPro" id="IPR052179">
    <property type="entry name" value="DD-CPase-like"/>
</dbReference>
<gene>
    <name evidence="4" type="ORF">CON73_14360</name>
</gene>
<dbReference type="CDD" id="cd14852">
    <property type="entry name" value="LD-carboxypeptidase"/>
    <property type="match status" value="1"/>
</dbReference>
<keyword evidence="4" id="KW-0645">Protease</keyword>
<keyword evidence="2" id="KW-0472">Membrane</keyword>
<dbReference type="EMBL" id="NVOI01000045">
    <property type="protein sequence ID" value="PGG92212.1"/>
    <property type="molecule type" value="Genomic_DNA"/>
</dbReference>
<dbReference type="SUPFAM" id="SSF55166">
    <property type="entry name" value="Hedgehog/DD-peptidase"/>
    <property type="match status" value="1"/>
</dbReference>
<name>A0A2B7W6I4_9BACI</name>
<keyword evidence="4" id="KW-0378">Hydrolase</keyword>
<feature type="region of interest" description="Disordered" evidence="1">
    <location>
        <begin position="33"/>
        <end position="59"/>
    </location>
</feature>
<evidence type="ECO:0000256" key="2">
    <source>
        <dbReference type="SAM" id="Phobius"/>
    </source>
</evidence>
<dbReference type="Proteomes" id="UP000225320">
    <property type="component" value="Unassembled WGS sequence"/>
</dbReference>
<keyword evidence="4" id="KW-0121">Carboxypeptidase</keyword>
<dbReference type="GO" id="GO:0004180">
    <property type="term" value="F:carboxypeptidase activity"/>
    <property type="evidence" value="ECO:0007669"/>
    <property type="project" value="UniProtKB-KW"/>
</dbReference>
<keyword evidence="2" id="KW-0812">Transmembrane</keyword>
<proteinExistence type="predicted"/>
<evidence type="ECO:0000256" key="1">
    <source>
        <dbReference type="SAM" id="MobiDB-lite"/>
    </source>
</evidence>
<feature type="domain" description="D-alanyl-D-alanine carboxypeptidase-like core" evidence="3">
    <location>
        <begin position="100"/>
        <end position="229"/>
    </location>
</feature>
<evidence type="ECO:0000313" key="5">
    <source>
        <dbReference type="Proteomes" id="UP000225320"/>
    </source>
</evidence>
<accession>A0A2B7W6I4</accession>
<keyword evidence="2" id="KW-1133">Transmembrane helix</keyword>
<dbReference type="InterPro" id="IPR003709">
    <property type="entry name" value="VanY-like_core_dom"/>
</dbReference>
<dbReference type="PANTHER" id="PTHR34385:SF1">
    <property type="entry name" value="PEPTIDOGLYCAN L-ALANYL-D-GLUTAMATE ENDOPEPTIDASE CWLK"/>
    <property type="match status" value="1"/>
</dbReference>
<organism evidence="4 5">
    <name type="scientific">Bacillus toyonensis</name>
    <dbReference type="NCBI Taxonomy" id="155322"/>
    <lineage>
        <taxon>Bacteria</taxon>
        <taxon>Bacillati</taxon>
        <taxon>Bacillota</taxon>
        <taxon>Bacilli</taxon>
        <taxon>Bacillales</taxon>
        <taxon>Bacillaceae</taxon>
        <taxon>Bacillus</taxon>
        <taxon>Bacillus cereus group</taxon>
    </lineage>
</organism>
<reference evidence="4 5" key="1">
    <citation type="submission" date="2017-09" db="EMBL/GenBank/DDBJ databases">
        <title>Large-scale bioinformatics analysis of Bacillus genomes uncovers conserved roles of natural products in bacterial physiology.</title>
        <authorList>
            <consortium name="Agbiome Team Llc"/>
            <person name="Bleich R.M."/>
            <person name="Grubbs K.J."/>
            <person name="Santa Maria K.C."/>
            <person name="Allen S.E."/>
            <person name="Farag S."/>
            <person name="Shank E.A."/>
            <person name="Bowers A."/>
        </authorList>
    </citation>
    <scope>NUCLEOTIDE SEQUENCE [LARGE SCALE GENOMIC DNA]</scope>
    <source>
        <strain evidence="4 5">AFS094862</strain>
    </source>
</reference>
<protein>
    <submittedName>
        <fullName evidence="4">D-alanyl-D-alanine carboxypeptidase</fullName>
    </submittedName>
</protein>
<dbReference type="PANTHER" id="PTHR34385">
    <property type="entry name" value="D-ALANYL-D-ALANINE CARBOXYPEPTIDASE"/>
    <property type="match status" value="1"/>
</dbReference>
<comment type="caution">
    <text evidence="4">The sequence shown here is derived from an EMBL/GenBank/DDBJ whole genome shotgun (WGS) entry which is preliminary data.</text>
</comment>
<dbReference type="InterPro" id="IPR009045">
    <property type="entry name" value="Zn_M74/Hedgehog-like"/>
</dbReference>
<sequence>MRLKLVGTLTCIVVMLGIFIIYTNISIGKEPYKTNHETSENSINNEKNRKQNGTSSNIESSFSSIQAVVNKEYGLPENYKPEDLVVPNVPFSFSGTVEKSHLRKEAAEALEKLFFLAKQDGIQLNAVSGFRSYEYQKGLYASNVKKNGQEHTNRFSAKPGHSEHQTGLTMDVSSKSANNGLELAFANTKEGKWLKDNAHRAGFIIRYPKGKESITGYAYGPWHIRYVGDIADNIYQEKLTLEEYMNLKKIKN</sequence>
<dbReference type="InterPro" id="IPR058193">
    <property type="entry name" value="VanY/YodJ_core_dom"/>
</dbReference>
<dbReference type="Gene3D" id="3.30.1380.10">
    <property type="match status" value="1"/>
</dbReference>